<feature type="region of interest" description="Disordered" evidence="6">
    <location>
        <begin position="138"/>
        <end position="174"/>
    </location>
</feature>
<evidence type="ECO:0000259" key="7">
    <source>
        <dbReference type="PROSITE" id="PS50848"/>
    </source>
</evidence>
<dbReference type="CDD" id="cd08875">
    <property type="entry name" value="START_ArGLABRA2_like"/>
    <property type="match status" value="1"/>
</dbReference>
<dbReference type="OrthoDB" id="1569773at2759"/>
<evidence type="ECO:0000256" key="4">
    <source>
        <dbReference type="ARBA" id="ARBA00023163"/>
    </source>
</evidence>
<dbReference type="PANTHER" id="PTHR45654:SF48">
    <property type="entry name" value="START DOMAIN-CONTAINING PROTEIN"/>
    <property type="match status" value="1"/>
</dbReference>
<feature type="domain" description="START" evidence="7">
    <location>
        <begin position="189"/>
        <end position="457"/>
    </location>
</feature>
<dbReference type="Proteomes" id="UP000828251">
    <property type="component" value="Unassembled WGS sequence"/>
</dbReference>
<dbReference type="PROSITE" id="PS50848">
    <property type="entry name" value="START"/>
    <property type="match status" value="1"/>
</dbReference>
<dbReference type="Pfam" id="PF01852">
    <property type="entry name" value="START"/>
    <property type="match status" value="1"/>
</dbReference>
<feature type="compositionally biased region" description="Polar residues" evidence="6">
    <location>
        <begin position="160"/>
        <end position="170"/>
    </location>
</feature>
<dbReference type="Pfam" id="PF25797">
    <property type="entry name" value="PDF2_C"/>
    <property type="match status" value="1"/>
</dbReference>
<keyword evidence="5" id="KW-0539">Nucleus</keyword>
<organism evidence="8 9">
    <name type="scientific">Gossypium stocksii</name>
    <dbReference type="NCBI Taxonomy" id="47602"/>
    <lineage>
        <taxon>Eukaryota</taxon>
        <taxon>Viridiplantae</taxon>
        <taxon>Streptophyta</taxon>
        <taxon>Embryophyta</taxon>
        <taxon>Tracheophyta</taxon>
        <taxon>Spermatophyta</taxon>
        <taxon>Magnoliopsida</taxon>
        <taxon>eudicotyledons</taxon>
        <taxon>Gunneridae</taxon>
        <taxon>Pentapetalae</taxon>
        <taxon>rosids</taxon>
        <taxon>malvids</taxon>
        <taxon>Malvales</taxon>
        <taxon>Malvaceae</taxon>
        <taxon>Malvoideae</taxon>
        <taxon>Gossypium</taxon>
    </lineage>
</organism>
<keyword evidence="9" id="KW-1185">Reference proteome</keyword>
<dbReference type="SUPFAM" id="SSF55961">
    <property type="entry name" value="Bet v1-like"/>
    <property type="match status" value="2"/>
</dbReference>
<dbReference type="InterPro" id="IPR042160">
    <property type="entry name" value="HD-Zip_IV"/>
</dbReference>
<keyword evidence="1" id="KW-0805">Transcription regulation</keyword>
<protein>
    <recommendedName>
        <fullName evidence="7">START domain-containing protein</fullName>
    </recommendedName>
</protein>
<dbReference type="GO" id="GO:0003677">
    <property type="term" value="F:DNA binding"/>
    <property type="evidence" value="ECO:0007669"/>
    <property type="project" value="UniProtKB-KW"/>
</dbReference>
<dbReference type="GO" id="GO:0008289">
    <property type="term" value="F:lipid binding"/>
    <property type="evidence" value="ECO:0007669"/>
    <property type="project" value="InterPro"/>
</dbReference>
<keyword evidence="3" id="KW-0371">Homeobox</keyword>
<sequence length="707" mass="79075">MSDDIQQNIFLEVFNNGYFETFQNIVVARDEVPMVGLQEALVYEIDVNYNQLGANPPPEMNPVMANTGGNGENMSDDIQQNNILEVFSNGYFENIQNIVVAGDEVPMVGLQEASGYEIEVNYSQFGANPPPKMNPLEDFFVQNNENSGSPLLYNPPSPHNSPGSESSTNAKPDHMNRASDLLMAVSIGADLNKNKIIEQAVEAMEELFKLAIMGEPLWQHNGNDGMETLNGFQYLREFSSFDATMEQIMRMVEVGEPQCFLSSDCNCNFDQDVPSPSSKLNFEPLNIETSRETAFVDMNPMNIVQLLMDAKQWATTFYSIVSRTTLLGVILENVDGSYNGVLQVMSAEFHQCTPLIPARQSYFARYCKKHTNGTWGVVDVSLENLFPYPQVQFRRRPSGCVIQEVGNRGSKVTWIEHVEVDNKSLHPLFRPIVSSGFAFSAKRWIAIINRHCQWLTTSMARTAPTTDGVLIPQEGRESLLKLAEKMTKNFFNNINSCSENVWSGLPQNFAAQDVRLRYGNILKVPGKPSSNIVIFTTSIQIPVPMEVLFDFLRHERTRNRWDLLSNQRHVRELVYVGNGENPKNRVSIMQVNSSPNKIEILYLQESYTDETGSYIVYAPMDIMAMSKILNGGNPKFVSILPSGFSIMPDKAPGQGDGAVGSILTLAFQSVDRLSNKEYMPPSTLKIIDAILSTTVASIKDAMLFGIR</sequence>
<dbReference type="InterPro" id="IPR057993">
    <property type="entry name" value="HD-Zip_IV_C"/>
</dbReference>
<dbReference type="Gene3D" id="3.30.530.20">
    <property type="match status" value="1"/>
</dbReference>
<evidence type="ECO:0000256" key="1">
    <source>
        <dbReference type="ARBA" id="ARBA00023015"/>
    </source>
</evidence>
<evidence type="ECO:0000256" key="6">
    <source>
        <dbReference type="SAM" id="MobiDB-lite"/>
    </source>
</evidence>
<keyword evidence="4" id="KW-0804">Transcription</keyword>
<keyword evidence="2" id="KW-0238">DNA-binding</keyword>
<dbReference type="InterPro" id="IPR002913">
    <property type="entry name" value="START_lipid-bd_dom"/>
</dbReference>
<evidence type="ECO:0000313" key="9">
    <source>
        <dbReference type="Proteomes" id="UP000828251"/>
    </source>
</evidence>
<accession>A0A9D3WD88</accession>
<gene>
    <name evidence="8" type="ORF">J1N35_004233</name>
</gene>
<dbReference type="InterPro" id="IPR023393">
    <property type="entry name" value="START-like_dom_sf"/>
</dbReference>
<evidence type="ECO:0000256" key="5">
    <source>
        <dbReference type="ARBA" id="ARBA00023242"/>
    </source>
</evidence>
<dbReference type="AlphaFoldDB" id="A0A9D3WD88"/>
<dbReference type="PANTHER" id="PTHR45654">
    <property type="entry name" value="HOMEOBOX-LEUCINE ZIPPER PROTEIN MERISTEM L1"/>
    <property type="match status" value="1"/>
</dbReference>
<evidence type="ECO:0000256" key="2">
    <source>
        <dbReference type="ARBA" id="ARBA00023125"/>
    </source>
</evidence>
<dbReference type="SMART" id="SM00234">
    <property type="entry name" value="START"/>
    <property type="match status" value="1"/>
</dbReference>
<proteinExistence type="predicted"/>
<dbReference type="EMBL" id="JAIQCV010000002">
    <property type="protein sequence ID" value="KAH1121073.1"/>
    <property type="molecule type" value="Genomic_DNA"/>
</dbReference>
<evidence type="ECO:0000313" key="8">
    <source>
        <dbReference type="EMBL" id="KAH1121073.1"/>
    </source>
</evidence>
<comment type="caution">
    <text evidence="8">The sequence shown here is derived from an EMBL/GenBank/DDBJ whole genome shotgun (WGS) entry which is preliminary data.</text>
</comment>
<name>A0A9D3WD88_9ROSI</name>
<evidence type="ECO:0000256" key="3">
    <source>
        <dbReference type="ARBA" id="ARBA00023155"/>
    </source>
</evidence>
<reference evidence="8 9" key="1">
    <citation type="journal article" date="2021" name="Plant Biotechnol. J.">
        <title>Multi-omics assisted identification of the key and species-specific regulatory components of drought-tolerant mechanisms in Gossypium stocksii.</title>
        <authorList>
            <person name="Yu D."/>
            <person name="Ke L."/>
            <person name="Zhang D."/>
            <person name="Wu Y."/>
            <person name="Sun Y."/>
            <person name="Mei J."/>
            <person name="Sun J."/>
            <person name="Sun Y."/>
        </authorList>
    </citation>
    <scope>NUCLEOTIDE SEQUENCE [LARGE SCALE GENOMIC DNA]</scope>
    <source>
        <strain evidence="9">cv. E1</strain>
        <tissue evidence="8">Leaf</tissue>
    </source>
</reference>